<reference evidence="3 4" key="1">
    <citation type="submission" date="2013-09" db="EMBL/GenBank/DDBJ databases">
        <title>Biodegradation of hydrocarbons in the deep terrestrial subsurface : characterization of a microbial consortium composed of two Desulfotomaculum species originating from a deep geological formation.</title>
        <authorList>
            <person name="Aullo T."/>
            <person name="Berlendis S."/>
            <person name="Lascourreges J.-F."/>
            <person name="Dessort D."/>
            <person name="Saint-Laurent S."/>
            <person name="Schraauwers B."/>
            <person name="Mas J."/>
            <person name="Magot M."/>
            <person name="Ranchou-Peyruse A."/>
        </authorList>
    </citation>
    <scope>NUCLEOTIDE SEQUENCE [LARGE SCALE GENOMIC DNA]</scope>
    <source>
        <strain evidence="3 4">Bs107</strain>
    </source>
</reference>
<sequence>MPIFEFSCRACGKFFEKLLLAGREEQIKCPECASEDVEKKISAPFLPSSVGKPADSGSCSAPKADGCGSGG</sequence>
<evidence type="ECO:0000313" key="3">
    <source>
        <dbReference type="EMBL" id="PHJ37399.1"/>
    </source>
</evidence>
<dbReference type="OrthoDB" id="9813321at2"/>
<evidence type="ECO:0000256" key="1">
    <source>
        <dbReference type="SAM" id="MobiDB-lite"/>
    </source>
</evidence>
<evidence type="ECO:0000259" key="2">
    <source>
        <dbReference type="SMART" id="SM00834"/>
    </source>
</evidence>
<dbReference type="RefSeq" id="WP_099083707.1">
    <property type="nucleotide sequence ID" value="NZ_AWQQ01000091.1"/>
</dbReference>
<dbReference type="InterPro" id="IPR013429">
    <property type="entry name" value="Regulatory_FmdB_Zinc_ribbon"/>
</dbReference>
<comment type="caution">
    <text evidence="3">The sequence shown here is derived from an EMBL/GenBank/DDBJ whole genome shotgun (WGS) entry which is preliminary data.</text>
</comment>
<keyword evidence="4" id="KW-1185">Reference proteome</keyword>
<dbReference type="Pfam" id="PF09723">
    <property type="entry name" value="Zn_ribbon_8"/>
    <property type="match status" value="1"/>
</dbReference>
<dbReference type="SMART" id="SM00834">
    <property type="entry name" value="CxxC_CXXC_SSSS"/>
    <property type="match status" value="1"/>
</dbReference>
<dbReference type="Proteomes" id="UP000222564">
    <property type="component" value="Unassembled WGS sequence"/>
</dbReference>
<name>A0A2C6M8H3_9FIRM</name>
<proteinExistence type="predicted"/>
<gene>
    <name evidence="3" type="ORF">P378_15890</name>
</gene>
<dbReference type="NCBIfam" id="TIGR02605">
    <property type="entry name" value="CxxC_CxxC_SSSS"/>
    <property type="match status" value="1"/>
</dbReference>
<protein>
    <submittedName>
        <fullName evidence="3">FmdB family transcriptional regulator</fullName>
    </submittedName>
</protein>
<evidence type="ECO:0000313" key="4">
    <source>
        <dbReference type="Proteomes" id="UP000222564"/>
    </source>
</evidence>
<organism evidence="3 4">
    <name type="scientific">Desulforamulus profundi</name>
    <dbReference type="NCBI Taxonomy" id="1383067"/>
    <lineage>
        <taxon>Bacteria</taxon>
        <taxon>Bacillati</taxon>
        <taxon>Bacillota</taxon>
        <taxon>Clostridia</taxon>
        <taxon>Eubacteriales</taxon>
        <taxon>Peptococcaceae</taxon>
        <taxon>Desulforamulus</taxon>
    </lineage>
</organism>
<dbReference type="EMBL" id="AWQQ01000091">
    <property type="protein sequence ID" value="PHJ37399.1"/>
    <property type="molecule type" value="Genomic_DNA"/>
</dbReference>
<feature type="region of interest" description="Disordered" evidence="1">
    <location>
        <begin position="45"/>
        <end position="71"/>
    </location>
</feature>
<dbReference type="AlphaFoldDB" id="A0A2C6M8H3"/>
<feature type="domain" description="Putative regulatory protein FmdB zinc ribbon" evidence="2">
    <location>
        <begin position="1"/>
        <end position="42"/>
    </location>
</feature>
<accession>A0A2C6M8H3</accession>